<proteinExistence type="predicted"/>
<evidence type="ECO:0000313" key="7">
    <source>
        <dbReference type="Proteomes" id="UP001322138"/>
    </source>
</evidence>
<dbReference type="Gene3D" id="2.120.10.80">
    <property type="entry name" value="Kelch-type beta propeller"/>
    <property type="match status" value="1"/>
</dbReference>
<feature type="compositionally biased region" description="Polar residues" evidence="3">
    <location>
        <begin position="455"/>
        <end position="479"/>
    </location>
</feature>
<evidence type="ECO:0000256" key="1">
    <source>
        <dbReference type="ARBA" id="ARBA00022441"/>
    </source>
</evidence>
<sequence>MEKTSTMAPHRLTSALLASLLATILTAGTTDAALLDVPSPKNYVRRALARATVLNNHVYIEGGQITQYEDGFSSIRGRVENQVNSTLSIPLNESWKSESVTIKATPKPFESLARNRWYLWTDTKNGVFYAWGGYWPFGLEMVTDEVYKFTADSRGGGEWGVETLPNGVRLDQISPGEAGAVTSTGTMGIVIGGQATPWTQLGRDNTRQLSGMITFDFESKALMNGTQKFSPFGDTPVVGASAEFISGVGENGIVVVMGGHVGRTDKEVPLGEMDFFDMRNVTFFDPVTKETWSQVTTGDIPPSPRIGFCTAAFSSKEGGHEIFIFGGSNERDYLVYEDAYILSLPGFVWTKLPTPPGGRRAYHTCVAVGNRQVLSVGGRGREDEIQIRDPIPQGLLLFDMTAIEWKLEYDSNAAAYVSANAIKDWYEKRTSSDVQWSSEGVEQLFATSAKALFTSGDSPDSQSGSNTDSPSGPTTTTMPDMSAPAGLSTGAMVGIILAAVICLAAIIGSWLFWRRRRAGRHDALTETDDLGELGVYGAVDRKELASKSHVREMPSDAQVEELPTKFQDTKVPVAHYHEVDGGHDYAELPTYHRPRPRASQNTLPPVELDAGYTERELM</sequence>
<evidence type="ECO:0000256" key="4">
    <source>
        <dbReference type="SAM" id="Phobius"/>
    </source>
</evidence>
<feature type="chain" id="PRO_5047324167" description="Kelch repeat-containing protein" evidence="5">
    <location>
        <begin position="33"/>
        <end position="618"/>
    </location>
</feature>
<keyword evidence="4" id="KW-0812">Transmembrane</keyword>
<feature type="region of interest" description="Disordered" evidence="3">
    <location>
        <begin position="593"/>
        <end position="618"/>
    </location>
</feature>
<keyword evidence="5" id="KW-0732">Signal</keyword>
<evidence type="ECO:0008006" key="8">
    <source>
        <dbReference type="Google" id="ProtNLM"/>
    </source>
</evidence>
<comment type="caution">
    <text evidence="6">The sequence shown here is derived from an EMBL/GenBank/DDBJ whole genome shotgun (WGS) entry which is preliminary data.</text>
</comment>
<evidence type="ECO:0000256" key="5">
    <source>
        <dbReference type="SAM" id="SignalP"/>
    </source>
</evidence>
<evidence type="ECO:0000256" key="2">
    <source>
        <dbReference type="ARBA" id="ARBA00022737"/>
    </source>
</evidence>
<dbReference type="InterPro" id="IPR015915">
    <property type="entry name" value="Kelch-typ_b-propeller"/>
</dbReference>
<keyword evidence="4" id="KW-1133">Transmembrane helix</keyword>
<gene>
    <name evidence="6" type="ORF">QC761_213470</name>
</gene>
<evidence type="ECO:0000313" key="6">
    <source>
        <dbReference type="EMBL" id="KAK4646761.1"/>
    </source>
</evidence>
<name>A0ABR0FST9_9PEZI</name>
<keyword evidence="2" id="KW-0677">Repeat</keyword>
<feature type="region of interest" description="Disordered" evidence="3">
    <location>
        <begin position="455"/>
        <end position="483"/>
    </location>
</feature>
<dbReference type="RefSeq" id="XP_062735737.1">
    <property type="nucleotide sequence ID" value="XM_062877080.1"/>
</dbReference>
<dbReference type="EMBL" id="JAFFGZ010000004">
    <property type="protein sequence ID" value="KAK4646761.1"/>
    <property type="molecule type" value="Genomic_DNA"/>
</dbReference>
<dbReference type="GeneID" id="87896562"/>
<keyword evidence="1" id="KW-0880">Kelch repeat</keyword>
<feature type="signal peptide" evidence="5">
    <location>
        <begin position="1"/>
        <end position="32"/>
    </location>
</feature>
<organism evidence="6 7">
    <name type="scientific">Podospora bellae-mahoneyi</name>
    <dbReference type="NCBI Taxonomy" id="2093777"/>
    <lineage>
        <taxon>Eukaryota</taxon>
        <taxon>Fungi</taxon>
        <taxon>Dikarya</taxon>
        <taxon>Ascomycota</taxon>
        <taxon>Pezizomycotina</taxon>
        <taxon>Sordariomycetes</taxon>
        <taxon>Sordariomycetidae</taxon>
        <taxon>Sordariales</taxon>
        <taxon>Podosporaceae</taxon>
        <taxon>Podospora</taxon>
    </lineage>
</organism>
<dbReference type="PANTHER" id="PTHR46228">
    <property type="entry name" value="KELCH DOMAIN-CONTAINING PROTEIN"/>
    <property type="match status" value="1"/>
</dbReference>
<keyword evidence="7" id="KW-1185">Reference proteome</keyword>
<reference evidence="6 7" key="1">
    <citation type="journal article" date="2023" name="bioRxiv">
        <title>High-quality genome assemblies of four members of thePodospora anserinaspecies complex.</title>
        <authorList>
            <person name="Ament-Velasquez S.L."/>
            <person name="Vogan A.A."/>
            <person name="Wallerman O."/>
            <person name="Hartmann F."/>
            <person name="Gautier V."/>
            <person name="Silar P."/>
            <person name="Giraud T."/>
            <person name="Johannesson H."/>
        </authorList>
    </citation>
    <scope>NUCLEOTIDE SEQUENCE [LARGE SCALE GENOMIC DNA]</scope>
    <source>
        <strain evidence="6 7">CBS 112042</strain>
    </source>
</reference>
<accession>A0ABR0FST9</accession>
<evidence type="ECO:0000256" key="3">
    <source>
        <dbReference type="SAM" id="MobiDB-lite"/>
    </source>
</evidence>
<dbReference type="SUPFAM" id="SSF50965">
    <property type="entry name" value="Galactose oxidase, central domain"/>
    <property type="match status" value="1"/>
</dbReference>
<feature type="transmembrane region" description="Helical" evidence="4">
    <location>
        <begin position="491"/>
        <end position="513"/>
    </location>
</feature>
<keyword evidence="4" id="KW-0472">Membrane</keyword>
<dbReference type="InterPro" id="IPR011043">
    <property type="entry name" value="Gal_Oxase/kelch_b-propeller"/>
</dbReference>
<dbReference type="PANTHER" id="PTHR46228:SF2">
    <property type="entry name" value="KELCH REPEAT PROTEIN (AFU_ORTHOLOGUE AFUA_4G14350)"/>
    <property type="match status" value="1"/>
</dbReference>
<dbReference type="Proteomes" id="UP001322138">
    <property type="component" value="Unassembled WGS sequence"/>
</dbReference>
<protein>
    <recommendedName>
        <fullName evidence="8">Kelch repeat-containing protein</fullName>
    </recommendedName>
</protein>